<dbReference type="Pfam" id="PF13730">
    <property type="entry name" value="HTH_36"/>
    <property type="match status" value="1"/>
</dbReference>
<feature type="region of interest" description="Disordered" evidence="1">
    <location>
        <begin position="343"/>
        <end position="362"/>
    </location>
</feature>
<dbReference type="AlphaFoldDB" id="A0A3D9SXH6"/>
<protein>
    <submittedName>
        <fullName evidence="2">Regulatory GntR family protein</fullName>
    </submittedName>
</protein>
<evidence type="ECO:0000256" key="1">
    <source>
        <dbReference type="SAM" id="MobiDB-lite"/>
    </source>
</evidence>
<evidence type="ECO:0000313" key="2">
    <source>
        <dbReference type="EMBL" id="REF00268.1"/>
    </source>
</evidence>
<feature type="compositionally biased region" description="Low complexity" evidence="1">
    <location>
        <begin position="129"/>
        <end position="149"/>
    </location>
</feature>
<gene>
    <name evidence="2" type="ORF">DFJ69_5797</name>
</gene>
<feature type="region of interest" description="Disordered" evidence="1">
    <location>
        <begin position="212"/>
        <end position="262"/>
    </location>
</feature>
<dbReference type="InterPro" id="IPR036390">
    <property type="entry name" value="WH_DNA-bd_sf"/>
</dbReference>
<dbReference type="Gene3D" id="1.10.10.10">
    <property type="entry name" value="Winged helix-like DNA-binding domain superfamily/Winged helix DNA-binding domain"/>
    <property type="match status" value="1"/>
</dbReference>
<accession>A0A3D9SXH6</accession>
<dbReference type="RefSeq" id="WP_116025438.1">
    <property type="nucleotide sequence ID" value="NZ_QTTT01000001.1"/>
</dbReference>
<evidence type="ECO:0000313" key="3">
    <source>
        <dbReference type="Proteomes" id="UP000256661"/>
    </source>
</evidence>
<reference evidence="2 3" key="1">
    <citation type="submission" date="2018-08" db="EMBL/GenBank/DDBJ databases">
        <title>Sequencing the genomes of 1000 actinobacteria strains.</title>
        <authorList>
            <person name="Klenk H.-P."/>
        </authorList>
    </citation>
    <scope>NUCLEOTIDE SEQUENCE [LARGE SCALE GENOMIC DNA]</scope>
    <source>
        <strain evidence="2 3">DSM 43927</strain>
    </source>
</reference>
<comment type="caution">
    <text evidence="2">The sequence shown here is derived from an EMBL/GenBank/DDBJ whole genome shotgun (WGS) entry which is preliminary data.</text>
</comment>
<name>A0A3D9SXH6_9ACTN</name>
<feature type="region of interest" description="Disordered" evidence="1">
    <location>
        <begin position="94"/>
        <end position="177"/>
    </location>
</feature>
<feature type="compositionally biased region" description="Basic residues" evidence="1">
    <location>
        <begin position="243"/>
        <end position="252"/>
    </location>
</feature>
<organism evidence="2 3">
    <name type="scientific">Thermomonospora umbrina</name>
    <dbReference type="NCBI Taxonomy" id="111806"/>
    <lineage>
        <taxon>Bacteria</taxon>
        <taxon>Bacillati</taxon>
        <taxon>Actinomycetota</taxon>
        <taxon>Actinomycetes</taxon>
        <taxon>Streptosporangiales</taxon>
        <taxon>Thermomonosporaceae</taxon>
        <taxon>Thermomonospora</taxon>
    </lineage>
</organism>
<dbReference type="Proteomes" id="UP000256661">
    <property type="component" value="Unassembled WGS sequence"/>
</dbReference>
<keyword evidence="3" id="KW-1185">Reference proteome</keyword>
<dbReference type="SUPFAM" id="SSF46785">
    <property type="entry name" value="Winged helix' DNA-binding domain"/>
    <property type="match status" value="1"/>
</dbReference>
<dbReference type="EMBL" id="QTTT01000001">
    <property type="protein sequence ID" value="REF00268.1"/>
    <property type="molecule type" value="Genomic_DNA"/>
</dbReference>
<sequence>MSHEAVTWAFDDAPMLRMASSGKRDTTARSVLVALAERADAVGANSHPSLLDVCYRTGFDRKTVREALRRLEAAGLITRDGTVGGCTRWRLAMDKRRPPEDREELEREEDAKRAKTAERVRRHRATKAVTPPEGVTVTPPSGVTTLPVTHLNGVTSLGVTPSGGVTEPGVTPSDSVRNAENSVTSMAVTPFKGVCNAVSSTRTIHEPSVLLTVLEPPGSGTPPPSESPPDQTTIDGQLSHPPSKPKARSRTKPKIERTPEQQAAFEAADKIAKWWWDARCPNLGIPVKSKSNRSPKASFPGFRAFLESYLTADPPCSPQEVQQALETCRQSWPSDLRFEAVIRDAREKAPPPPNNRPVDFKQQATNDLFDQALQRARARDAMEAS</sequence>
<feature type="compositionally biased region" description="Basic and acidic residues" evidence="1">
    <location>
        <begin position="109"/>
        <end position="119"/>
    </location>
</feature>
<dbReference type="OrthoDB" id="3383452at2"/>
<proteinExistence type="predicted"/>
<dbReference type="InterPro" id="IPR036388">
    <property type="entry name" value="WH-like_DNA-bd_sf"/>
</dbReference>